<feature type="domain" description="SMODS and SLOG-associating 2TM effector" evidence="2">
    <location>
        <begin position="170"/>
        <end position="291"/>
    </location>
</feature>
<reference evidence="4 5" key="1">
    <citation type="submission" date="2020-08" db="EMBL/GenBank/DDBJ databases">
        <title>Genomic Encyclopedia of Type Strains, Phase IV (KMG-IV): sequencing the most valuable type-strain genomes for metagenomic binning, comparative biology and taxonomic classification.</title>
        <authorList>
            <person name="Goeker M."/>
        </authorList>
    </citation>
    <scope>NUCLEOTIDE SEQUENCE [LARGE SCALE GENOMIC DNA]</scope>
    <source>
        <strain evidence="4 5">DSM 44197</strain>
    </source>
</reference>
<comment type="caution">
    <text evidence="4">The sequence shown here is derived from an EMBL/GenBank/DDBJ whole genome shotgun (WGS) entry which is preliminary data.</text>
</comment>
<protein>
    <recommendedName>
        <fullName evidence="6">DUF4231 domain-containing protein</fullName>
    </recommendedName>
</protein>
<keyword evidence="1" id="KW-0812">Transmembrane</keyword>
<dbReference type="Pfam" id="PF18184">
    <property type="entry name" value="SLATT_3"/>
    <property type="match status" value="1"/>
</dbReference>
<feature type="transmembrane region" description="Helical" evidence="1">
    <location>
        <begin position="27"/>
        <end position="47"/>
    </location>
</feature>
<organism evidence="4 5">
    <name type="scientific">Actinomadura namibiensis</name>
    <dbReference type="NCBI Taxonomy" id="182080"/>
    <lineage>
        <taxon>Bacteria</taxon>
        <taxon>Bacillati</taxon>
        <taxon>Actinomycetota</taxon>
        <taxon>Actinomycetes</taxon>
        <taxon>Streptosporangiales</taxon>
        <taxon>Thermomonosporaceae</taxon>
        <taxon>Actinomadura</taxon>
    </lineage>
</organism>
<evidence type="ECO:0000313" key="4">
    <source>
        <dbReference type="EMBL" id="MBA8948697.1"/>
    </source>
</evidence>
<feature type="domain" description="SMODS and SLOG-associating 2TM effector" evidence="3">
    <location>
        <begin position="10"/>
        <end position="167"/>
    </location>
</feature>
<feature type="transmembrane region" description="Helical" evidence="1">
    <location>
        <begin position="53"/>
        <end position="76"/>
    </location>
</feature>
<name>A0A7W3LIC1_ACTNM</name>
<accession>A0A7W3LIC1</accession>
<dbReference type="InterPro" id="IPR040884">
    <property type="entry name" value="SLATT_1"/>
</dbReference>
<keyword evidence="5" id="KW-1185">Reference proteome</keyword>
<evidence type="ECO:0000256" key="1">
    <source>
        <dbReference type="SAM" id="Phobius"/>
    </source>
</evidence>
<dbReference type="RefSeq" id="WP_182841300.1">
    <property type="nucleotide sequence ID" value="NZ_BAAALP010000015.1"/>
</dbReference>
<evidence type="ECO:0000259" key="2">
    <source>
        <dbReference type="Pfam" id="PF18181"/>
    </source>
</evidence>
<dbReference type="NCBIfam" id="NF033610">
    <property type="entry name" value="SLATT_3"/>
    <property type="match status" value="1"/>
</dbReference>
<evidence type="ECO:0008006" key="6">
    <source>
        <dbReference type="Google" id="ProtNLM"/>
    </source>
</evidence>
<dbReference type="Proteomes" id="UP000572680">
    <property type="component" value="Unassembled WGS sequence"/>
</dbReference>
<dbReference type="Pfam" id="PF18181">
    <property type="entry name" value="SLATT_1"/>
    <property type="match status" value="1"/>
</dbReference>
<keyword evidence="1" id="KW-0472">Membrane</keyword>
<dbReference type="NCBIfam" id="NF033634">
    <property type="entry name" value="SLATT_1"/>
    <property type="match status" value="1"/>
</dbReference>
<dbReference type="EMBL" id="JACJIA010000001">
    <property type="protein sequence ID" value="MBA8948697.1"/>
    <property type="molecule type" value="Genomic_DNA"/>
</dbReference>
<sequence>MEAILDADYPALFQAADSSAVSGQRRLLVATAVRLVALLSASVLGAVSLDLGGLDMAAVGAAAGLGIAVVVEVYLLSERPDRQWYESRAAAESVKTLTWRYAVAGQPFEFRGAGEQDRHTAEQLLLCRFASITGNLSGLLLPAYGAEGLQITEGMRRMRGMSLEERRQAYAGGRIGDQRLWYTRRAKEHARSSARWSVSLAALEALGLIAAVLSAVGVIDLDLPGMAGAAAACGVAWLQTRQHQQLATAYAIVAQELADVASRIEWPDNEADWAHFVDEVEEAISREHTLWWASHVSAPS</sequence>
<evidence type="ECO:0000313" key="5">
    <source>
        <dbReference type="Proteomes" id="UP000572680"/>
    </source>
</evidence>
<keyword evidence="1" id="KW-1133">Transmembrane helix</keyword>
<feature type="transmembrane region" description="Helical" evidence="1">
    <location>
        <begin position="194"/>
        <end position="217"/>
    </location>
</feature>
<proteinExistence type="predicted"/>
<evidence type="ECO:0000259" key="3">
    <source>
        <dbReference type="Pfam" id="PF18184"/>
    </source>
</evidence>
<dbReference type="InterPro" id="IPR041116">
    <property type="entry name" value="SLATT_3"/>
</dbReference>
<dbReference type="AlphaFoldDB" id="A0A7W3LIC1"/>
<gene>
    <name evidence="4" type="ORF">HNR61_000295</name>
</gene>